<evidence type="ECO:0000313" key="3">
    <source>
        <dbReference type="EMBL" id="OEU22571.1"/>
    </source>
</evidence>
<reference evidence="3 4" key="1">
    <citation type="submission" date="2016-09" db="EMBL/GenBank/DDBJ databases">
        <title>Extensive genetic diversity and differential bi-allelic expression allows diatom success in the polar Southern Ocean.</title>
        <authorList>
            <consortium name="DOE Joint Genome Institute"/>
            <person name="Mock T."/>
            <person name="Otillar R.P."/>
            <person name="Strauss J."/>
            <person name="Dupont C."/>
            <person name="Frickenhaus S."/>
            <person name="Maumus F."/>
            <person name="Mcmullan M."/>
            <person name="Sanges R."/>
            <person name="Schmutz J."/>
            <person name="Toseland A."/>
            <person name="Valas R."/>
            <person name="Veluchamy A."/>
            <person name="Ward B.J."/>
            <person name="Allen A."/>
            <person name="Barry K."/>
            <person name="Falciatore A."/>
            <person name="Ferrante M."/>
            <person name="Fortunato A.E."/>
            <person name="Gloeckner G."/>
            <person name="Gruber A."/>
            <person name="Hipkin R."/>
            <person name="Janech M."/>
            <person name="Kroth P."/>
            <person name="Leese F."/>
            <person name="Lindquist E."/>
            <person name="Lyon B.R."/>
            <person name="Martin J."/>
            <person name="Mayer C."/>
            <person name="Parker M."/>
            <person name="Quesneville H."/>
            <person name="Raymond J."/>
            <person name="Uhlig C."/>
            <person name="Valentin K.U."/>
            <person name="Worden A.Z."/>
            <person name="Armbrust E.V."/>
            <person name="Bowler C."/>
            <person name="Green B."/>
            <person name="Moulton V."/>
            <person name="Van Oosterhout C."/>
            <person name="Grigoriev I."/>
        </authorList>
    </citation>
    <scope>NUCLEOTIDE SEQUENCE [LARGE SCALE GENOMIC DNA]</scope>
    <source>
        <strain evidence="3 4">CCMP1102</strain>
    </source>
</reference>
<proteinExistence type="predicted"/>
<feature type="compositionally biased region" description="Low complexity" evidence="1">
    <location>
        <begin position="74"/>
        <end position="87"/>
    </location>
</feature>
<dbReference type="AlphaFoldDB" id="A0A1E7FWN0"/>
<feature type="transmembrane region" description="Helical" evidence="2">
    <location>
        <begin position="398"/>
        <end position="419"/>
    </location>
</feature>
<feature type="transmembrane region" description="Helical" evidence="2">
    <location>
        <begin position="439"/>
        <end position="456"/>
    </location>
</feature>
<dbReference type="Proteomes" id="UP000095751">
    <property type="component" value="Unassembled WGS sequence"/>
</dbReference>
<keyword evidence="2" id="KW-0812">Transmembrane</keyword>
<dbReference type="KEGG" id="fcy:FRACYDRAFT_232727"/>
<dbReference type="Pfam" id="PF14023">
    <property type="entry name" value="Bestrophin-like"/>
    <property type="match status" value="1"/>
</dbReference>
<protein>
    <submittedName>
        <fullName evidence="3">Uncharacterized protein</fullName>
    </submittedName>
</protein>
<accession>A0A1E7FWN0</accession>
<dbReference type="OrthoDB" id="412895at2759"/>
<dbReference type="EMBL" id="KV784353">
    <property type="protein sequence ID" value="OEU22571.1"/>
    <property type="molecule type" value="Genomic_DNA"/>
</dbReference>
<evidence type="ECO:0000256" key="2">
    <source>
        <dbReference type="SAM" id="Phobius"/>
    </source>
</evidence>
<sequence length="540" mass="61354">MFVFGSINNGALYIEHRHENCRKRPNLGNMTNKRYFSLLMVVLITVITVDKCSCFIARPRTSRERQCHQTYYRSSSSNNDGDDNSASIREKTIPLPWKPKARCPDYPSYATYENTVNSNGRATKKTRKVSFNNEGKEDADLQIESVEDIPTNIFASMFDSPLSLDFLVSKISDSNRRTRLLNRRAYTSKEPFEQQNIYDPPCLQDLKPPPSPSIEFLWISTPFRLLSFVIPYYAFPFLIKYLDHYVTIEPNQLNDITSKFGPGVSILYGTFVSLTLSILYERQKDIQNDVAVEASLLALITRNLLSIFRCDQTLAVESGQAAADQIRILSKGTRGSELLAIMYSDPYSRMLELIEEREFELIDQKGELGGYGVVLGSCRQILEDLFKIRADRLSDESLALPPTHFFIMTILTMLILLGYAINVLPTVDAASGIPSNESAIVFAILTSVYVLFYNFAEDLNNPFSGLYQIRRSSTAAHLLQAKWLLVNNPLIRGRIDFNEPESDGDDVKIWTPGIGEMIFDRDQLFPDSQEDESETLIENE</sequence>
<keyword evidence="4" id="KW-1185">Reference proteome</keyword>
<gene>
    <name evidence="3" type="ORF">FRACYDRAFT_232727</name>
</gene>
<feature type="region of interest" description="Disordered" evidence="1">
    <location>
        <begin position="66"/>
        <end position="91"/>
    </location>
</feature>
<keyword evidence="2" id="KW-1133">Transmembrane helix</keyword>
<dbReference type="InterPro" id="IPR025333">
    <property type="entry name" value="DUF4239"/>
</dbReference>
<evidence type="ECO:0000256" key="1">
    <source>
        <dbReference type="SAM" id="MobiDB-lite"/>
    </source>
</evidence>
<feature type="transmembrane region" description="Helical" evidence="2">
    <location>
        <begin position="35"/>
        <end position="56"/>
    </location>
</feature>
<name>A0A1E7FWN0_9STRA</name>
<organism evidence="3 4">
    <name type="scientific">Fragilariopsis cylindrus CCMP1102</name>
    <dbReference type="NCBI Taxonomy" id="635003"/>
    <lineage>
        <taxon>Eukaryota</taxon>
        <taxon>Sar</taxon>
        <taxon>Stramenopiles</taxon>
        <taxon>Ochrophyta</taxon>
        <taxon>Bacillariophyta</taxon>
        <taxon>Bacillariophyceae</taxon>
        <taxon>Bacillariophycidae</taxon>
        <taxon>Bacillariales</taxon>
        <taxon>Bacillariaceae</taxon>
        <taxon>Fragilariopsis</taxon>
    </lineage>
</organism>
<keyword evidence="2" id="KW-0472">Membrane</keyword>
<evidence type="ECO:0000313" key="4">
    <source>
        <dbReference type="Proteomes" id="UP000095751"/>
    </source>
</evidence>
<dbReference type="InParanoid" id="A0A1E7FWN0"/>
<feature type="transmembrane region" description="Helical" evidence="2">
    <location>
        <begin position="260"/>
        <end position="280"/>
    </location>
</feature>